<dbReference type="Proteomes" id="UP001153076">
    <property type="component" value="Unassembled WGS sequence"/>
</dbReference>
<sequence length="534" mass="60863">MPILVIVHRTCFEMSAPNILELTLNEILHIINPLREDWETRTRIIDELRNVVSAIESLRGATVEPFGSFLSQLYTRWGDLDISIELSNGSYISTAARKHKQTLLGEVLKALRRTGGFWRLQFVQHARVPILKLESRYQNISCDISINNLSGQMKSKFLLWISLIDRRFRDMVLLVKEWAKANDINNPKTGTLNSYSLSLLVVFHFQVVSRFTRINNPYKNKERQKDEHLDIADGLHAYYLVPVAVLYTITDFNEVPWKSSRVRADVQRRIEEISVANIAKFRKERRINHSNVSELFASFFAKFSSINARAVDQGICTYTGQWEDISTNTRWQPRTYAIFVCSCSLIEDPFEQPENTARAVNSNQLTRIAEAFTNTYLRLTARNQTRNSLIPSLVRPELSRFFPGVAFRNGGANGGSYSRTNQNTHRGNHSQFQTQLQKARQVSHSDNMTTQKPKQAYGGQTQMFNQHFSKGKPGSQPNKVRQGGPQATQGQQQVRSAPQVKPQVPHTSVQGQVNNVGSQRSGKGSQGQVWRPKQ</sequence>
<dbReference type="Gene3D" id="3.30.460.10">
    <property type="entry name" value="Beta Polymerase, domain 2"/>
    <property type="match status" value="1"/>
</dbReference>
<reference evidence="3" key="1">
    <citation type="submission" date="2022-04" db="EMBL/GenBank/DDBJ databases">
        <title>Carnegiea gigantea Genome sequencing and assembly v2.</title>
        <authorList>
            <person name="Copetti D."/>
            <person name="Sanderson M.J."/>
            <person name="Burquez A."/>
            <person name="Wojciechowski M.F."/>
        </authorList>
    </citation>
    <scope>NUCLEOTIDE SEQUENCE</scope>
    <source>
        <strain evidence="3">SGP5-SGP5p</strain>
        <tissue evidence="3">Aerial part</tissue>
    </source>
</reference>
<feature type="compositionally biased region" description="Polar residues" evidence="1">
    <location>
        <begin position="505"/>
        <end position="516"/>
    </location>
</feature>
<dbReference type="PANTHER" id="PTHR12271">
    <property type="entry name" value="POLY A POLYMERASE CID PAP -RELATED"/>
    <property type="match status" value="1"/>
</dbReference>
<feature type="domain" description="Poly(A) RNA polymerase mitochondrial-like central palm" evidence="2">
    <location>
        <begin position="23"/>
        <end position="158"/>
    </location>
</feature>
<dbReference type="GO" id="GO:0031123">
    <property type="term" value="P:RNA 3'-end processing"/>
    <property type="evidence" value="ECO:0007669"/>
    <property type="project" value="TreeGrafter"/>
</dbReference>
<accession>A0A9Q1QIL1</accession>
<dbReference type="SUPFAM" id="SSF81301">
    <property type="entry name" value="Nucleotidyltransferase"/>
    <property type="match status" value="1"/>
</dbReference>
<feature type="compositionally biased region" description="Low complexity" evidence="1">
    <location>
        <begin position="482"/>
        <end position="493"/>
    </location>
</feature>
<evidence type="ECO:0000256" key="1">
    <source>
        <dbReference type="SAM" id="MobiDB-lite"/>
    </source>
</evidence>
<dbReference type="CDD" id="cd05402">
    <property type="entry name" value="NT_PAP_TUTase"/>
    <property type="match status" value="1"/>
</dbReference>
<dbReference type="GO" id="GO:0050265">
    <property type="term" value="F:RNA uridylyltransferase activity"/>
    <property type="evidence" value="ECO:0007669"/>
    <property type="project" value="TreeGrafter"/>
</dbReference>
<name>A0A9Q1QIL1_9CARY</name>
<evidence type="ECO:0000313" key="4">
    <source>
        <dbReference type="Proteomes" id="UP001153076"/>
    </source>
</evidence>
<keyword evidence="4" id="KW-1185">Reference proteome</keyword>
<dbReference type="SUPFAM" id="SSF81631">
    <property type="entry name" value="PAP/OAS1 substrate-binding domain"/>
    <property type="match status" value="1"/>
</dbReference>
<dbReference type="InterPro" id="IPR054708">
    <property type="entry name" value="MTPAP-like_central"/>
</dbReference>
<dbReference type="AlphaFoldDB" id="A0A9Q1QIL1"/>
<dbReference type="Gene3D" id="1.10.1410.10">
    <property type="match status" value="1"/>
</dbReference>
<feature type="region of interest" description="Disordered" evidence="1">
    <location>
        <begin position="411"/>
        <end position="534"/>
    </location>
</feature>
<dbReference type="InterPro" id="IPR043519">
    <property type="entry name" value="NT_sf"/>
</dbReference>
<evidence type="ECO:0000259" key="2">
    <source>
        <dbReference type="Pfam" id="PF22600"/>
    </source>
</evidence>
<dbReference type="EMBL" id="JAKOGI010000125">
    <property type="protein sequence ID" value="KAJ8443174.1"/>
    <property type="molecule type" value="Genomic_DNA"/>
</dbReference>
<dbReference type="Pfam" id="PF22600">
    <property type="entry name" value="MTPAP-like_central"/>
    <property type="match status" value="1"/>
</dbReference>
<gene>
    <name evidence="3" type="ORF">Cgig2_005725</name>
</gene>
<dbReference type="OrthoDB" id="2274644at2759"/>
<organism evidence="3 4">
    <name type="scientific">Carnegiea gigantea</name>
    <dbReference type="NCBI Taxonomy" id="171969"/>
    <lineage>
        <taxon>Eukaryota</taxon>
        <taxon>Viridiplantae</taxon>
        <taxon>Streptophyta</taxon>
        <taxon>Embryophyta</taxon>
        <taxon>Tracheophyta</taxon>
        <taxon>Spermatophyta</taxon>
        <taxon>Magnoliopsida</taxon>
        <taxon>eudicotyledons</taxon>
        <taxon>Gunneridae</taxon>
        <taxon>Pentapetalae</taxon>
        <taxon>Caryophyllales</taxon>
        <taxon>Cactineae</taxon>
        <taxon>Cactaceae</taxon>
        <taxon>Cactoideae</taxon>
        <taxon>Echinocereeae</taxon>
        <taxon>Carnegiea</taxon>
    </lineage>
</organism>
<comment type="caution">
    <text evidence="3">The sequence shown here is derived from an EMBL/GenBank/DDBJ whole genome shotgun (WGS) entry which is preliminary data.</text>
</comment>
<proteinExistence type="predicted"/>
<dbReference type="PANTHER" id="PTHR12271:SF123">
    <property type="entry name" value="PROTEIN HESO1"/>
    <property type="match status" value="1"/>
</dbReference>
<protein>
    <recommendedName>
        <fullName evidence="2">Poly(A) RNA polymerase mitochondrial-like central palm domain-containing protein</fullName>
    </recommendedName>
</protein>
<feature type="compositionally biased region" description="Polar residues" evidence="1">
    <location>
        <begin position="415"/>
        <end position="468"/>
    </location>
</feature>
<evidence type="ECO:0000313" key="3">
    <source>
        <dbReference type="EMBL" id="KAJ8443174.1"/>
    </source>
</evidence>
<feature type="compositionally biased region" description="Low complexity" evidence="1">
    <location>
        <begin position="517"/>
        <end position="528"/>
    </location>
</feature>